<dbReference type="Proteomes" id="UP000326582">
    <property type="component" value="Chromosome 3"/>
</dbReference>
<evidence type="ECO:0000313" key="2">
    <source>
        <dbReference type="Proteomes" id="UP000326582"/>
    </source>
</evidence>
<accession>A0ACD0WHZ6</accession>
<keyword evidence="2" id="KW-1185">Reference proteome</keyword>
<gene>
    <name evidence="1" type="ORF">EJF14_30064</name>
</gene>
<name>A0ACD0WHZ6_CLALS</name>
<proteinExistence type="predicted"/>
<protein>
    <submittedName>
        <fullName evidence="1">Defect at low temperature protein</fullName>
    </submittedName>
</protein>
<sequence>MPSSTLSSSLQSLRSVSRYHGFSRLLHSVVPSRVFKWLYSFSLAIFVIITAAFIVVTPLDIVVQTWQSQASGLKVSIILVVLTAIVVVSSVLYLSRLYNGLVVVRQIPARSVYVPLEKGDMSSDVLEYVESRLRWCVGDVKPRAGPLANPETIFPYPGLAPPTYIQQRNIRMGHAKSGTFLPPDCVYEDIVDSLGLKLRAEGYLFSHKVPAHYTMREILLSLGGDAPSRALALSVVHQYEALKFGPGLIRESQLTAFLVQVERLSMNVVGATTTDVASAKSGHLAVPGFLYRQRRSSSMSARPKLSRTSSRTSVMTSATGSSSGSVIRARLRA</sequence>
<reference evidence="2" key="1">
    <citation type="journal article" date="2019" name="MBio">
        <title>Comparative genomics for the elucidation of multidrug resistance (MDR) in Candida lusitaniae.</title>
        <authorList>
            <person name="Kannan A."/>
            <person name="Asner S.A."/>
            <person name="Trachsel E."/>
            <person name="Kelly S."/>
            <person name="Parker J."/>
            <person name="Sanglard D."/>
        </authorList>
    </citation>
    <scope>NUCLEOTIDE SEQUENCE [LARGE SCALE GENOMIC DNA]</scope>
    <source>
        <strain evidence="2">P1</strain>
    </source>
</reference>
<organism evidence="1 2">
    <name type="scientific">Clavispora lusitaniae</name>
    <name type="common">Candida lusitaniae</name>
    <dbReference type="NCBI Taxonomy" id="36911"/>
    <lineage>
        <taxon>Eukaryota</taxon>
        <taxon>Fungi</taxon>
        <taxon>Dikarya</taxon>
        <taxon>Ascomycota</taxon>
        <taxon>Saccharomycotina</taxon>
        <taxon>Pichiomycetes</taxon>
        <taxon>Metschnikowiaceae</taxon>
        <taxon>Clavispora</taxon>
    </lineage>
</organism>
<evidence type="ECO:0000313" key="1">
    <source>
        <dbReference type="EMBL" id="QFZ27109.1"/>
    </source>
</evidence>
<dbReference type="EMBL" id="CP038486">
    <property type="protein sequence ID" value="QFZ27109.1"/>
    <property type="molecule type" value="Genomic_DNA"/>
</dbReference>